<reference evidence="1 2" key="1">
    <citation type="journal article" date="2008" name="Nature">
        <title>The genome of Laccaria bicolor provides insights into mycorrhizal symbiosis.</title>
        <authorList>
            <person name="Martin F."/>
            <person name="Aerts A."/>
            <person name="Ahren D."/>
            <person name="Brun A."/>
            <person name="Danchin E.G.J."/>
            <person name="Duchaussoy F."/>
            <person name="Gibon J."/>
            <person name="Kohler A."/>
            <person name="Lindquist E."/>
            <person name="Pereda V."/>
            <person name="Salamov A."/>
            <person name="Shapiro H.J."/>
            <person name="Wuyts J."/>
            <person name="Blaudez D."/>
            <person name="Buee M."/>
            <person name="Brokstein P."/>
            <person name="Canbaeck B."/>
            <person name="Cohen D."/>
            <person name="Courty P.E."/>
            <person name="Coutinho P.M."/>
            <person name="Delaruelle C."/>
            <person name="Detter J.C."/>
            <person name="Deveau A."/>
            <person name="DiFazio S."/>
            <person name="Duplessis S."/>
            <person name="Fraissinet-Tachet L."/>
            <person name="Lucic E."/>
            <person name="Frey-Klett P."/>
            <person name="Fourrey C."/>
            <person name="Feussner I."/>
            <person name="Gay G."/>
            <person name="Grimwood J."/>
            <person name="Hoegger P.J."/>
            <person name="Jain P."/>
            <person name="Kilaru S."/>
            <person name="Labbe J."/>
            <person name="Lin Y.C."/>
            <person name="Legue V."/>
            <person name="Le Tacon F."/>
            <person name="Marmeisse R."/>
            <person name="Melayah D."/>
            <person name="Montanini B."/>
            <person name="Muratet M."/>
            <person name="Nehls U."/>
            <person name="Niculita-Hirzel H."/>
            <person name="Oudot-Le Secq M.P."/>
            <person name="Peter M."/>
            <person name="Quesneville H."/>
            <person name="Rajashekar B."/>
            <person name="Reich M."/>
            <person name="Rouhier N."/>
            <person name="Schmutz J."/>
            <person name="Yin T."/>
            <person name="Chalot M."/>
            <person name="Henrissat B."/>
            <person name="Kuees U."/>
            <person name="Lucas S."/>
            <person name="Van de Peer Y."/>
            <person name="Podila G.K."/>
            <person name="Polle A."/>
            <person name="Pukkila P.J."/>
            <person name="Richardson P.M."/>
            <person name="Rouze P."/>
            <person name="Sanders I.R."/>
            <person name="Stajich J.E."/>
            <person name="Tunlid A."/>
            <person name="Tuskan G."/>
            <person name="Grigoriev I.V."/>
        </authorList>
    </citation>
    <scope>NUCLEOTIDE SEQUENCE [LARGE SCALE GENOMIC DNA]</scope>
    <source>
        <strain evidence="2">S238N-H82 / ATCC MYA-4686</strain>
    </source>
</reference>
<dbReference type="InterPro" id="IPR043129">
    <property type="entry name" value="ATPase_NBD"/>
</dbReference>
<dbReference type="STRING" id="486041.B0DCD7"/>
<dbReference type="PANTHER" id="PTHR14187">
    <property type="entry name" value="ALPHA KINASE/ELONGATION FACTOR 2 KINASE"/>
    <property type="match status" value="1"/>
</dbReference>
<dbReference type="PANTHER" id="PTHR14187:SF5">
    <property type="entry name" value="HEAT SHOCK 70 KDA PROTEIN 12A"/>
    <property type="match status" value="1"/>
</dbReference>
<dbReference type="GeneID" id="6077152"/>
<accession>B0DCD7</accession>
<organism evidence="2">
    <name type="scientific">Laccaria bicolor (strain S238N-H82 / ATCC MYA-4686)</name>
    <name type="common">Bicoloured deceiver</name>
    <name type="synonym">Laccaria laccata var. bicolor</name>
    <dbReference type="NCBI Taxonomy" id="486041"/>
    <lineage>
        <taxon>Eukaryota</taxon>
        <taxon>Fungi</taxon>
        <taxon>Dikarya</taxon>
        <taxon>Basidiomycota</taxon>
        <taxon>Agaricomycotina</taxon>
        <taxon>Agaricomycetes</taxon>
        <taxon>Agaricomycetidae</taxon>
        <taxon>Agaricales</taxon>
        <taxon>Agaricineae</taxon>
        <taxon>Hydnangiaceae</taxon>
        <taxon>Laccaria</taxon>
    </lineage>
</organism>
<dbReference type="AlphaFoldDB" id="B0DCD7"/>
<gene>
    <name evidence="1" type="ORF">LACBIDRAFT_294483</name>
</gene>
<sequence>MSSSRSVYRGPRRKLVLAFDVGTTYSGISYSVLDPGQIPEIKGVTRFPAHEQISGASKIPTIIYYDRNGKVRAVGAEAMREGIYETAEDENWIKTEWFKLHLRPKTEASRHIANEIPPLPLNKTVTEVLGDFLKYLFECASSYIQDTHANGPDLWASVEKDIDYVLSHPNGWEGIQQTQMRQAAVQANLIPDTTKGHARISFVTEGEASLHFSIQNGLPSGAMKEGDGVVIVDAGGGTIDVSAYSRNTKEVKDSFEEIAAPQCHFHGSVFVSIHARLFLDQLLADSPFIEDLDHIIRCFDKTTKLRFRNIDEPQYIKFGSTRDNDETYGIRFGQLKLQGTDVAKFFEPSVKCIVNAVVEQRKSAHKSISHVVLVGGFAASDWLYNKVLESLRPLGLNVLRPENHVNKAVSDGAISFYLDHFVRTRVSKVTYGNFCHIPYDSSDSEHVRRQGNTFVSVSGSKRISDTFDIILPKNTQVSEAKEFRKPYFRESENRNEFKDASFSIWCYRGAVAEPRWKDVDTGSFSSPLLSFFPANVVMDTDNYTKICTIEVDLSHITLTPRYKGKGERGQYFRLDYDLVLLFGLTELKAQVAWREGSVEKRSATKIVYDPDITRDD</sequence>
<dbReference type="Proteomes" id="UP000001194">
    <property type="component" value="Unassembled WGS sequence"/>
</dbReference>
<dbReference type="OrthoDB" id="2963168at2759"/>
<dbReference type="EMBL" id="DS547103">
    <property type="protein sequence ID" value="EDR07711.1"/>
    <property type="molecule type" value="Genomic_DNA"/>
</dbReference>
<name>B0DCD7_LACBS</name>
<keyword evidence="2" id="KW-1185">Reference proteome</keyword>
<proteinExistence type="predicted"/>
<dbReference type="SUPFAM" id="SSF53067">
    <property type="entry name" value="Actin-like ATPase domain"/>
    <property type="match status" value="2"/>
</dbReference>
<dbReference type="RefSeq" id="XP_001881500.1">
    <property type="nucleotide sequence ID" value="XM_001881465.1"/>
</dbReference>
<dbReference type="KEGG" id="lbc:LACBIDRAFT_294483"/>
<dbReference type="InParanoid" id="B0DCD7"/>
<evidence type="ECO:0000313" key="1">
    <source>
        <dbReference type="EMBL" id="EDR07711.1"/>
    </source>
</evidence>
<evidence type="ECO:0000313" key="2">
    <source>
        <dbReference type="Proteomes" id="UP000001194"/>
    </source>
</evidence>
<dbReference type="CDD" id="cd10170">
    <property type="entry name" value="ASKHA_NBD_HSP70"/>
    <property type="match status" value="1"/>
</dbReference>
<dbReference type="HOGENOM" id="CLU_009958_4_2_1"/>
<protein>
    <submittedName>
        <fullName evidence="1">Predicted protein</fullName>
    </submittedName>
</protein>
<dbReference type="Gene3D" id="3.30.420.40">
    <property type="match status" value="1"/>
</dbReference>